<feature type="non-terminal residue" evidence="2">
    <location>
        <position position="1"/>
    </location>
</feature>
<accession>A0A1E5UQA4</accession>
<organism evidence="2 3">
    <name type="scientific">Dichanthelium oligosanthes</name>
    <dbReference type="NCBI Taxonomy" id="888268"/>
    <lineage>
        <taxon>Eukaryota</taxon>
        <taxon>Viridiplantae</taxon>
        <taxon>Streptophyta</taxon>
        <taxon>Embryophyta</taxon>
        <taxon>Tracheophyta</taxon>
        <taxon>Spermatophyta</taxon>
        <taxon>Magnoliopsida</taxon>
        <taxon>Liliopsida</taxon>
        <taxon>Poales</taxon>
        <taxon>Poaceae</taxon>
        <taxon>PACMAD clade</taxon>
        <taxon>Panicoideae</taxon>
        <taxon>Panicodae</taxon>
        <taxon>Paniceae</taxon>
        <taxon>Dichantheliinae</taxon>
        <taxon>Dichanthelium</taxon>
    </lineage>
</organism>
<dbReference type="OrthoDB" id="694715at2759"/>
<gene>
    <name evidence="2" type="ORF">BAE44_0023986</name>
</gene>
<evidence type="ECO:0000313" key="2">
    <source>
        <dbReference type="EMBL" id="OEL14995.1"/>
    </source>
</evidence>
<comment type="caution">
    <text evidence="2">The sequence shown here is derived from an EMBL/GenBank/DDBJ whole genome shotgun (WGS) entry which is preliminary data.</text>
</comment>
<dbReference type="AlphaFoldDB" id="A0A1E5UQA4"/>
<keyword evidence="3" id="KW-1185">Reference proteome</keyword>
<sequence>LCIIGRPELLEVGDTTSDDPNSLITKTSTNAAIAVSNTSLGVSKLTLKWCAIYTCGSIECYCCENQKPKPLCYKSVQECQAVCPTCNPLCPPSPSQQMEMEGRPSSKATPNNATL</sequence>
<reference evidence="2 3" key="1">
    <citation type="submission" date="2016-09" db="EMBL/GenBank/DDBJ databases">
        <title>The draft genome of Dichanthelium oligosanthes: A C3 panicoid grass species.</title>
        <authorList>
            <person name="Studer A.J."/>
            <person name="Schnable J.C."/>
            <person name="Brutnell T.P."/>
        </authorList>
    </citation>
    <scope>NUCLEOTIDE SEQUENCE [LARGE SCALE GENOMIC DNA]</scope>
    <source>
        <strain evidence="3">cv. Kellogg 1175</strain>
        <tissue evidence="2">Leaf</tissue>
    </source>
</reference>
<evidence type="ECO:0000313" key="3">
    <source>
        <dbReference type="Proteomes" id="UP000095767"/>
    </source>
</evidence>
<name>A0A1E5UQA4_9POAL</name>
<evidence type="ECO:0000256" key="1">
    <source>
        <dbReference type="SAM" id="MobiDB-lite"/>
    </source>
</evidence>
<dbReference type="EMBL" id="LWDX02068347">
    <property type="protein sequence ID" value="OEL14995.1"/>
    <property type="molecule type" value="Genomic_DNA"/>
</dbReference>
<protein>
    <submittedName>
        <fullName evidence="2">Uncharacterized protein</fullName>
    </submittedName>
</protein>
<dbReference type="Proteomes" id="UP000095767">
    <property type="component" value="Unassembled WGS sequence"/>
</dbReference>
<proteinExistence type="predicted"/>
<feature type="region of interest" description="Disordered" evidence="1">
    <location>
        <begin position="94"/>
        <end position="115"/>
    </location>
</feature>
<feature type="compositionally biased region" description="Polar residues" evidence="1">
    <location>
        <begin position="106"/>
        <end position="115"/>
    </location>
</feature>